<dbReference type="InterPro" id="IPR014001">
    <property type="entry name" value="Helicase_ATP-bd"/>
</dbReference>
<feature type="region of interest" description="Disordered" evidence="9">
    <location>
        <begin position="372"/>
        <end position="405"/>
    </location>
</feature>
<evidence type="ECO:0000313" key="12">
    <source>
        <dbReference type="EMBL" id="GFH48149.1"/>
    </source>
</evidence>
<dbReference type="Gene3D" id="3.40.50.10810">
    <property type="entry name" value="Tandem AAA-ATPase domain"/>
    <property type="match status" value="1"/>
</dbReference>
<feature type="region of interest" description="Disordered" evidence="9">
    <location>
        <begin position="96"/>
        <end position="174"/>
    </location>
</feature>
<dbReference type="SMART" id="SM00487">
    <property type="entry name" value="DEXDc"/>
    <property type="match status" value="1"/>
</dbReference>
<accession>A0AAD3CNX5</accession>
<evidence type="ECO:0000256" key="6">
    <source>
        <dbReference type="ARBA" id="ARBA00022833"/>
    </source>
</evidence>
<evidence type="ECO:0000259" key="10">
    <source>
        <dbReference type="PROSITE" id="PS50089"/>
    </source>
</evidence>
<dbReference type="InterPro" id="IPR001841">
    <property type="entry name" value="Znf_RING"/>
</dbReference>
<evidence type="ECO:0000256" key="2">
    <source>
        <dbReference type="ARBA" id="ARBA00022741"/>
    </source>
</evidence>
<dbReference type="CDD" id="cd18008">
    <property type="entry name" value="DEXDc_SHPRH-like"/>
    <property type="match status" value="1"/>
</dbReference>
<dbReference type="InterPro" id="IPR000330">
    <property type="entry name" value="SNF2_N"/>
</dbReference>
<dbReference type="InterPro" id="IPR050628">
    <property type="entry name" value="SNF2_RAD54_helicase_TF"/>
</dbReference>
<keyword evidence="1" id="KW-0479">Metal-binding</keyword>
<gene>
    <name evidence="12" type="ORF">CTEN210_04625</name>
</gene>
<dbReference type="PROSITE" id="PS00518">
    <property type="entry name" value="ZF_RING_1"/>
    <property type="match status" value="1"/>
</dbReference>
<sequence length="1157" mass="128806">MVKSVKRKSPSSSGGSKKTKKGNNTANSKHSNFLSQLQSLREFTAGCGDFSESDLSNCLRESAFNVQIAAERLITGQYKKSPSSSGKSNFFQAAEQIKSTAKKQSPSSSSNTKNESAKGNGANRITLQKSNGKSAGVRKPLQKDASRANIQRSSTSQRKPAANSLKSASRIGQKMGCKASKGINSRLLLCQRWVSAMSTTRNGSISYNENISIHASNISSSANGKNHKGAHIVRFKGGRIEGTLDTKLSRILSPLLSSSEPFIDIEAKALMEDLNTSIGAEVPLELHIYILDAVRFFSLFDQDSEQSNPSNTGKEFWAKGGMKGPQTVKSAAFDLLQFSQYSSVPDFNSAEDNSNSDIDEGTRADDEIIDGKEGEEEVDENGPSWANSLYSSDESKVENDPSEDIDPIMLKKKGITLRCYQRKALKWMMNREEHANENNNQEFQQQLEFLAELSASLRSKSGNERSGCMNSVDETGKITSVACNVGPVIVSKEVAEKAFTLNGKKDSMVHPLWSRRFLWDRESNVQEKKVYSFYVNELLQTASIETPPPPKECSGGLLCDSMGLGKTVMLLSLLAKDRENQNEGDEKESTVIEIDDDDDTSIIQKKPKYKTTLVVAPLSLVAQWEEEIHSKSSLSCLTYYGDQAKKLGTSDLSSVDVVITTYGMLQSELNSKSKENSRSTATLLSMNFRRVILDEAHIIKNPNTGASKACCLVQAERRWAVTGTPISNSLQDVYGLLRFLHHQPWCFHSFWKKAVKTPSKTNDKEETDSESSIVLERVRRLLKPILLRRTKDTLTSDGTPILSLPPIEMKVVSVELTDKERFFYSVLLSKSQSVFEGFIKSGTASKSWFAIFALLQRLRQSCDHLALTVKSRFDQNDMRQNNIFKSNSQSPAKVGDEDNFGEENDTFIKDLLESVRKQHGSTELASYSLTQVESLTQCFEKNEDLKEECAICLNDLPINDLAVTPCTHMFCRPCLINCLNQKKGDSDSTTICPVCQQEIDSSNVIFTQSASSTNCKQEERDEEDAQNLKESEHEYDAKEILESALAGNSSSKMDAIFNELEAVWRENPRSKVLVFSQYLVDPWWNDALEKQCINRIHRIGQTAELVRVRKFVVTDSVEEKIVKLQLRKEGMANSILDNGHSESDKPSLDDFKAIFGR</sequence>
<feature type="domain" description="Helicase ATP-binding" evidence="11">
    <location>
        <begin position="547"/>
        <end position="743"/>
    </location>
</feature>
<keyword evidence="13" id="KW-1185">Reference proteome</keyword>
<evidence type="ECO:0000256" key="7">
    <source>
        <dbReference type="ARBA" id="ARBA00022840"/>
    </source>
</evidence>
<dbReference type="GO" id="GO:0004386">
    <property type="term" value="F:helicase activity"/>
    <property type="evidence" value="ECO:0007669"/>
    <property type="project" value="UniProtKB-KW"/>
</dbReference>
<name>A0AAD3CNX5_9STRA</name>
<evidence type="ECO:0000256" key="9">
    <source>
        <dbReference type="SAM" id="MobiDB-lite"/>
    </source>
</evidence>
<keyword evidence="2" id="KW-0547">Nucleotide-binding</keyword>
<protein>
    <submittedName>
        <fullName evidence="12">Uncharacterized protein</fullName>
    </submittedName>
</protein>
<feature type="compositionally biased region" description="Low complexity" evidence="9">
    <location>
        <begin position="10"/>
        <end position="29"/>
    </location>
</feature>
<dbReference type="GO" id="GO:0008270">
    <property type="term" value="F:zinc ion binding"/>
    <property type="evidence" value="ECO:0007669"/>
    <property type="project" value="UniProtKB-KW"/>
</dbReference>
<evidence type="ECO:0000256" key="8">
    <source>
        <dbReference type="PROSITE-ProRule" id="PRU00175"/>
    </source>
</evidence>
<dbReference type="Pfam" id="PF00097">
    <property type="entry name" value="zf-C3HC4"/>
    <property type="match status" value="1"/>
</dbReference>
<feature type="region of interest" description="Disordered" evidence="9">
    <location>
        <begin position="1013"/>
        <end position="1032"/>
    </location>
</feature>
<feature type="domain" description="RING-type" evidence="10">
    <location>
        <begin position="949"/>
        <end position="996"/>
    </location>
</feature>
<feature type="region of interest" description="Disordered" evidence="9">
    <location>
        <begin position="1"/>
        <end position="33"/>
    </location>
</feature>
<dbReference type="SMART" id="SM00184">
    <property type="entry name" value="RING"/>
    <property type="match status" value="1"/>
</dbReference>
<feature type="compositionally biased region" description="Polar residues" evidence="9">
    <location>
        <begin position="148"/>
        <end position="158"/>
    </location>
</feature>
<keyword evidence="7" id="KW-0067">ATP-binding</keyword>
<keyword evidence="3 8" id="KW-0863">Zinc-finger</keyword>
<feature type="compositionally biased region" description="Low complexity" evidence="9">
    <location>
        <begin position="98"/>
        <end position="118"/>
    </location>
</feature>
<dbReference type="GO" id="GO:0005524">
    <property type="term" value="F:ATP binding"/>
    <property type="evidence" value="ECO:0007669"/>
    <property type="project" value="UniProtKB-KW"/>
</dbReference>
<dbReference type="AlphaFoldDB" id="A0AAD3CNX5"/>
<keyword evidence="6" id="KW-0862">Zinc</keyword>
<evidence type="ECO:0000256" key="4">
    <source>
        <dbReference type="ARBA" id="ARBA00022801"/>
    </source>
</evidence>
<feature type="compositionally biased region" description="Polar residues" evidence="9">
    <location>
        <begin position="123"/>
        <end position="133"/>
    </location>
</feature>
<dbReference type="PANTHER" id="PTHR45626">
    <property type="entry name" value="TRANSCRIPTION TERMINATION FACTOR 2-RELATED"/>
    <property type="match status" value="1"/>
</dbReference>
<keyword evidence="5" id="KW-0347">Helicase</keyword>
<dbReference type="InterPro" id="IPR017907">
    <property type="entry name" value="Znf_RING_CS"/>
</dbReference>
<evidence type="ECO:0000256" key="5">
    <source>
        <dbReference type="ARBA" id="ARBA00022806"/>
    </source>
</evidence>
<dbReference type="EMBL" id="BLLK01000027">
    <property type="protein sequence ID" value="GFH48149.1"/>
    <property type="molecule type" value="Genomic_DNA"/>
</dbReference>
<dbReference type="InterPro" id="IPR018957">
    <property type="entry name" value="Znf_C3HC4_RING-type"/>
</dbReference>
<dbReference type="Pfam" id="PF00176">
    <property type="entry name" value="SNF2-rel_dom"/>
    <property type="match status" value="1"/>
</dbReference>
<dbReference type="InterPro" id="IPR038718">
    <property type="entry name" value="SNF2-like_sf"/>
</dbReference>
<dbReference type="InterPro" id="IPR027417">
    <property type="entry name" value="P-loop_NTPase"/>
</dbReference>
<dbReference type="Gene3D" id="3.40.50.300">
    <property type="entry name" value="P-loop containing nucleotide triphosphate hydrolases"/>
    <property type="match status" value="1"/>
</dbReference>
<dbReference type="Proteomes" id="UP001054902">
    <property type="component" value="Unassembled WGS sequence"/>
</dbReference>
<dbReference type="GO" id="GO:0008094">
    <property type="term" value="F:ATP-dependent activity, acting on DNA"/>
    <property type="evidence" value="ECO:0007669"/>
    <property type="project" value="TreeGrafter"/>
</dbReference>
<dbReference type="PROSITE" id="PS51192">
    <property type="entry name" value="HELICASE_ATP_BIND_1"/>
    <property type="match status" value="1"/>
</dbReference>
<dbReference type="GO" id="GO:0016787">
    <property type="term" value="F:hydrolase activity"/>
    <property type="evidence" value="ECO:0007669"/>
    <property type="project" value="UniProtKB-KW"/>
</dbReference>
<evidence type="ECO:0000256" key="3">
    <source>
        <dbReference type="ARBA" id="ARBA00022771"/>
    </source>
</evidence>
<proteinExistence type="predicted"/>
<reference evidence="12 13" key="1">
    <citation type="journal article" date="2021" name="Sci. Rep.">
        <title>The genome of the diatom Chaetoceros tenuissimus carries an ancient integrated fragment of an extant virus.</title>
        <authorList>
            <person name="Hongo Y."/>
            <person name="Kimura K."/>
            <person name="Takaki Y."/>
            <person name="Yoshida Y."/>
            <person name="Baba S."/>
            <person name="Kobayashi G."/>
            <person name="Nagasaki K."/>
            <person name="Hano T."/>
            <person name="Tomaru Y."/>
        </authorList>
    </citation>
    <scope>NUCLEOTIDE SEQUENCE [LARGE SCALE GENOMIC DNA]</scope>
    <source>
        <strain evidence="12 13">NIES-3715</strain>
    </source>
</reference>
<evidence type="ECO:0000256" key="1">
    <source>
        <dbReference type="ARBA" id="ARBA00022723"/>
    </source>
</evidence>
<organism evidence="12 13">
    <name type="scientific">Chaetoceros tenuissimus</name>
    <dbReference type="NCBI Taxonomy" id="426638"/>
    <lineage>
        <taxon>Eukaryota</taxon>
        <taxon>Sar</taxon>
        <taxon>Stramenopiles</taxon>
        <taxon>Ochrophyta</taxon>
        <taxon>Bacillariophyta</taxon>
        <taxon>Coscinodiscophyceae</taxon>
        <taxon>Chaetocerotophycidae</taxon>
        <taxon>Chaetocerotales</taxon>
        <taxon>Chaetocerotaceae</taxon>
        <taxon>Chaetoceros</taxon>
    </lineage>
</organism>
<dbReference type="GO" id="GO:0005634">
    <property type="term" value="C:nucleus"/>
    <property type="evidence" value="ECO:0007669"/>
    <property type="project" value="TreeGrafter"/>
</dbReference>
<dbReference type="SUPFAM" id="SSF52540">
    <property type="entry name" value="P-loop containing nucleoside triphosphate hydrolases"/>
    <property type="match status" value="3"/>
</dbReference>
<dbReference type="PROSITE" id="PS50089">
    <property type="entry name" value="ZF_RING_2"/>
    <property type="match status" value="1"/>
</dbReference>
<dbReference type="Gene3D" id="3.30.40.10">
    <property type="entry name" value="Zinc/RING finger domain, C3HC4 (zinc finger)"/>
    <property type="match status" value="1"/>
</dbReference>
<dbReference type="SUPFAM" id="SSF57850">
    <property type="entry name" value="RING/U-box"/>
    <property type="match status" value="1"/>
</dbReference>
<evidence type="ECO:0000259" key="11">
    <source>
        <dbReference type="PROSITE" id="PS51192"/>
    </source>
</evidence>
<keyword evidence="4" id="KW-0378">Hydrolase</keyword>
<comment type="caution">
    <text evidence="12">The sequence shown here is derived from an EMBL/GenBank/DDBJ whole genome shotgun (WGS) entry which is preliminary data.</text>
</comment>
<evidence type="ECO:0000313" key="13">
    <source>
        <dbReference type="Proteomes" id="UP001054902"/>
    </source>
</evidence>
<dbReference type="InterPro" id="IPR013083">
    <property type="entry name" value="Znf_RING/FYVE/PHD"/>
</dbReference>
<dbReference type="PANTHER" id="PTHR45626:SF22">
    <property type="entry name" value="DNA REPAIR PROTEIN RAD5"/>
    <property type="match status" value="1"/>
</dbReference>
<dbReference type="GO" id="GO:0006281">
    <property type="term" value="P:DNA repair"/>
    <property type="evidence" value="ECO:0007669"/>
    <property type="project" value="TreeGrafter"/>
</dbReference>